<evidence type="ECO:0000313" key="1">
    <source>
        <dbReference type="EMBL" id="EGG16270.1"/>
    </source>
</evidence>
<keyword evidence="2" id="KW-1185">Reference proteome</keyword>
<dbReference type="EMBL" id="GL883024">
    <property type="protein sequence ID" value="EGG16270.1"/>
    <property type="molecule type" value="Genomic_DNA"/>
</dbReference>
<dbReference type="RefSeq" id="XP_004354654.1">
    <property type="nucleotide sequence ID" value="XM_004354602.1"/>
</dbReference>
<gene>
    <name evidence="1" type="ORF">DFA_09300</name>
</gene>
<dbReference type="GeneID" id="14868342"/>
<dbReference type="KEGG" id="dfa:DFA_09300"/>
<sequence>MADVSNAELDNKPNKTCSFYFLVAKLKRMENQNPGEWQKSMNRLMVARNSGFVPDTAEFEARRKEILDKATKTNLPQTTQEGKYTTPSQSANRSFSNLFFYALLQPIINAHPIYNVFKEFAEIFDREYAKRKREEVLVYEKINDVQLELQALDLSHEQQT</sequence>
<dbReference type="Proteomes" id="UP000007797">
    <property type="component" value="Unassembled WGS sequence"/>
</dbReference>
<proteinExistence type="predicted"/>
<organism evidence="1 2">
    <name type="scientific">Cavenderia fasciculata</name>
    <name type="common">Slime mold</name>
    <name type="synonym">Dictyostelium fasciculatum</name>
    <dbReference type="NCBI Taxonomy" id="261658"/>
    <lineage>
        <taxon>Eukaryota</taxon>
        <taxon>Amoebozoa</taxon>
        <taxon>Evosea</taxon>
        <taxon>Eumycetozoa</taxon>
        <taxon>Dictyostelia</taxon>
        <taxon>Acytosteliales</taxon>
        <taxon>Cavenderiaceae</taxon>
        <taxon>Cavenderia</taxon>
    </lineage>
</organism>
<accession>F4Q788</accession>
<dbReference type="AlphaFoldDB" id="F4Q788"/>
<name>F4Q788_CACFS</name>
<evidence type="ECO:0000313" key="2">
    <source>
        <dbReference type="Proteomes" id="UP000007797"/>
    </source>
</evidence>
<reference evidence="2" key="1">
    <citation type="journal article" date="2011" name="Genome Res.">
        <title>Phylogeny-wide analysis of social amoeba genomes highlights ancient origins for complex intercellular communication.</title>
        <authorList>
            <person name="Heidel A.J."/>
            <person name="Lawal H.M."/>
            <person name="Felder M."/>
            <person name="Schilde C."/>
            <person name="Helps N.R."/>
            <person name="Tunggal B."/>
            <person name="Rivero F."/>
            <person name="John U."/>
            <person name="Schleicher M."/>
            <person name="Eichinger L."/>
            <person name="Platzer M."/>
            <person name="Noegel A.A."/>
            <person name="Schaap P."/>
            <person name="Gloeckner G."/>
        </authorList>
    </citation>
    <scope>NUCLEOTIDE SEQUENCE [LARGE SCALE GENOMIC DNA]</scope>
    <source>
        <strain evidence="2">SH3</strain>
    </source>
</reference>
<protein>
    <submittedName>
        <fullName evidence="1">Uncharacterized protein</fullName>
    </submittedName>
</protein>